<evidence type="ECO:0000313" key="2">
    <source>
        <dbReference type="EMBL" id="OPJ60405.1"/>
    </source>
</evidence>
<reference evidence="2 3" key="1">
    <citation type="submission" date="2017-03" db="EMBL/GenBank/DDBJ databases">
        <title>Genome sequence of Clostridium oryzae DSM 28571.</title>
        <authorList>
            <person name="Poehlein A."/>
            <person name="Daniel R."/>
        </authorList>
    </citation>
    <scope>NUCLEOTIDE SEQUENCE [LARGE SCALE GENOMIC DNA]</scope>
    <source>
        <strain evidence="2 3">DSM 28571</strain>
    </source>
</reference>
<dbReference type="Proteomes" id="UP000190080">
    <property type="component" value="Unassembled WGS sequence"/>
</dbReference>
<dbReference type="RefSeq" id="WP_079425625.1">
    <property type="nucleotide sequence ID" value="NZ_MZGV01000032.1"/>
</dbReference>
<dbReference type="AlphaFoldDB" id="A0A1V4IKZ1"/>
<dbReference type="InterPro" id="IPR039532">
    <property type="entry name" value="TetR_C_Firmicutes"/>
</dbReference>
<dbReference type="OrthoDB" id="9810250at2"/>
<dbReference type="Gene3D" id="1.10.357.10">
    <property type="entry name" value="Tetracycline Repressor, domain 2"/>
    <property type="match status" value="1"/>
</dbReference>
<dbReference type="EMBL" id="MZGV01000032">
    <property type="protein sequence ID" value="OPJ60405.1"/>
    <property type="molecule type" value="Genomic_DNA"/>
</dbReference>
<accession>A0A1V4IKZ1</accession>
<evidence type="ECO:0000259" key="1">
    <source>
        <dbReference type="Pfam" id="PF14278"/>
    </source>
</evidence>
<proteinExistence type="predicted"/>
<keyword evidence="3" id="KW-1185">Reference proteome</keyword>
<comment type="caution">
    <text evidence="2">The sequence shown here is derived from an EMBL/GenBank/DDBJ whole genome shotgun (WGS) entry which is preliminary data.</text>
</comment>
<name>A0A1V4IKZ1_9CLOT</name>
<dbReference type="PANTHER" id="PTHR43479">
    <property type="entry name" value="ACREF/ENVCD OPERON REPRESSOR-RELATED"/>
    <property type="match status" value="1"/>
</dbReference>
<gene>
    <name evidence="2" type="primary">dhaS_2</name>
    <name evidence="2" type="ORF">CLORY_28570</name>
</gene>
<dbReference type="InterPro" id="IPR009057">
    <property type="entry name" value="Homeodomain-like_sf"/>
</dbReference>
<dbReference type="InterPro" id="IPR050624">
    <property type="entry name" value="HTH-type_Tx_Regulator"/>
</dbReference>
<organism evidence="2 3">
    <name type="scientific">Clostridium oryzae</name>
    <dbReference type="NCBI Taxonomy" id="1450648"/>
    <lineage>
        <taxon>Bacteria</taxon>
        <taxon>Bacillati</taxon>
        <taxon>Bacillota</taxon>
        <taxon>Clostridia</taxon>
        <taxon>Eubacteriales</taxon>
        <taxon>Clostridiaceae</taxon>
        <taxon>Clostridium</taxon>
    </lineage>
</organism>
<dbReference type="Pfam" id="PF14278">
    <property type="entry name" value="TetR_C_8"/>
    <property type="match status" value="1"/>
</dbReference>
<dbReference type="SUPFAM" id="SSF46689">
    <property type="entry name" value="Homeodomain-like"/>
    <property type="match status" value="1"/>
</dbReference>
<sequence>MAASSITEKALANSLKKLMHHYPINKIRVKMITDDCSVTRHTFYNHFKDVYDLLGWIYENEIIDNLDIYCNVAHWKEGILAVLQYTLDNKVLCLNTFRSLGREHLEGFLYKVFYHVLSGVIDNITRNMWVDSELKTEAADFYTNALMGIFIGWLKKGLKEDPNIVANRIEKMIKGNIISLMERYNKA</sequence>
<dbReference type="PANTHER" id="PTHR43479:SF7">
    <property type="entry name" value="TETR-FAMILY TRANSCRIPTIONAL REGULATOR"/>
    <property type="match status" value="1"/>
</dbReference>
<protein>
    <submittedName>
        <fullName evidence="2">HTH-type dhaKLM operon transcriptional activator DhaS</fullName>
    </submittedName>
</protein>
<evidence type="ECO:0000313" key="3">
    <source>
        <dbReference type="Proteomes" id="UP000190080"/>
    </source>
</evidence>
<dbReference type="STRING" id="1450648.CLORY_28570"/>
<feature type="domain" description="Transcriptional regulator TetR C-terminal Firmicutes type" evidence="1">
    <location>
        <begin position="74"/>
        <end position="175"/>
    </location>
</feature>